<evidence type="ECO:0008006" key="4">
    <source>
        <dbReference type="Google" id="ProtNLM"/>
    </source>
</evidence>
<gene>
    <name evidence="2" type="ORF">DAMNIGENAA_23410</name>
</gene>
<accession>A0A9W6FU45</accession>
<feature type="signal peptide" evidence="1">
    <location>
        <begin position="1"/>
        <end position="25"/>
    </location>
</feature>
<reference evidence="2" key="1">
    <citation type="submission" date="2022-12" db="EMBL/GenBank/DDBJ databases">
        <title>Reference genome sequencing for broad-spectrum identification of bacterial and archaeal isolates by mass spectrometry.</title>
        <authorList>
            <person name="Sekiguchi Y."/>
            <person name="Tourlousse D.M."/>
        </authorList>
    </citation>
    <scope>NUCLEOTIDE SEQUENCE</scope>
    <source>
        <strain evidence="2">ASRB1</strain>
    </source>
</reference>
<dbReference type="GO" id="GO:0016788">
    <property type="term" value="F:hydrolase activity, acting on ester bonds"/>
    <property type="evidence" value="ECO:0007669"/>
    <property type="project" value="InterPro"/>
</dbReference>
<keyword evidence="1" id="KW-0732">Signal</keyword>
<protein>
    <recommendedName>
        <fullName evidence="4">Phospholipase C</fullName>
    </recommendedName>
</protein>
<dbReference type="SUPFAM" id="SSF48537">
    <property type="entry name" value="Phospholipase C/P1 nuclease"/>
    <property type="match status" value="1"/>
</dbReference>
<name>A0A9W6FU45_9BACT</name>
<comment type="caution">
    <text evidence="2">The sequence shown here is derived from an EMBL/GenBank/DDBJ whole genome shotgun (WGS) entry which is preliminary data.</text>
</comment>
<dbReference type="RefSeq" id="WP_281794372.1">
    <property type="nucleotide sequence ID" value="NZ_BSDR01000001.1"/>
</dbReference>
<keyword evidence="3" id="KW-1185">Reference proteome</keyword>
<evidence type="ECO:0000313" key="3">
    <source>
        <dbReference type="Proteomes" id="UP001144372"/>
    </source>
</evidence>
<proteinExistence type="predicted"/>
<dbReference type="InterPro" id="IPR008947">
    <property type="entry name" value="PLipase_C/P1_nuclease_dom_sf"/>
</dbReference>
<dbReference type="AlphaFoldDB" id="A0A9W6FU45"/>
<dbReference type="Gene3D" id="1.10.575.10">
    <property type="entry name" value="P1 Nuclease"/>
    <property type="match status" value="1"/>
</dbReference>
<feature type="chain" id="PRO_5040836032" description="Phospholipase C" evidence="1">
    <location>
        <begin position="26"/>
        <end position="713"/>
    </location>
</feature>
<evidence type="ECO:0000256" key="1">
    <source>
        <dbReference type="SAM" id="SignalP"/>
    </source>
</evidence>
<evidence type="ECO:0000313" key="2">
    <source>
        <dbReference type="EMBL" id="GLI34908.1"/>
    </source>
</evidence>
<dbReference type="PROSITE" id="PS00018">
    <property type="entry name" value="EF_HAND_1"/>
    <property type="match status" value="1"/>
</dbReference>
<sequence>MKSRFRMLLLVSLLFLVQRQPFSFAYDVDVVHPNINQVAASKSNLDTFMKRQLGFGAGIETEFQGKKVWIWFREGGSLEDDDARWLNHFHDPLKSWDSSGLDMPLFPTGISSLVWAQSSDDPEGYTYNGFSWIAARKSYYRALITGSETDWALTFQAVGRLMHLVSDAAVPAHVRNDPHPSGDPYEAWTAANGKMDDDLNSKLNYKSPYPVDTGIFNRAVHDSTSDSLAPVSISALWDQDVYVPGGSPSDGLVGLAEYTNAYFFSEDTRTHEYPHPNLTDTDFPSTDWRNPEQVDEKDGVIENKIYLHHLTTDRPYRVAAASYWLWDCLPPQTCWGYSWLLDDKVYEDYAGRLIPRAVGYSAALLDYFFRETIEITAGSDGIYALYNPNDPAGDFGGFGTITLKARNSSAYAGEVMSDGTIELIVKYRVATSDPFVSAWVPVSEPLPNIVAPERNGVRSIPNDHFVELVFDLPQIIPKEATDLYIQVIYKGVIGAEQEGVAMGFKDIGEPTPYDIFNNMDWVCINGSWIPAGSQTAVNLADADGNGRVDSNEWDIFPHDLNNLGVRYFPSDAPLYPPPAHFSVVTLGPGRSYRVFVLGDAYFGSGVSSCSNSPTSSYGCIDHGRHGGFLGTVRVYPSLKRQTDWYYKPEECAPYGLSPPCEVSWWPMFLTFRGKDGFWALRNHYQIFPPGSACSWDTLLPTPPQPGQSPCTGQ</sequence>
<dbReference type="InterPro" id="IPR018247">
    <property type="entry name" value="EF_Hand_1_Ca_BS"/>
</dbReference>
<organism evidence="2 3">
    <name type="scientific">Desulforhabdus amnigena</name>
    <dbReference type="NCBI Taxonomy" id="40218"/>
    <lineage>
        <taxon>Bacteria</taxon>
        <taxon>Pseudomonadati</taxon>
        <taxon>Thermodesulfobacteriota</taxon>
        <taxon>Syntrophobacteria</taxon>
        <taxon>Syntrophobacterales</taxon>
        <taxon>Syntrophobacteraceae</taxon>
        <taxon>Desulforhabdus</taxon>
    </lineage>
</organism>
<dbReference type="Proteomes" id="UP001144372">
    <property type="component" value="Unassembled WGS sequence"/>
</dbReference>
<dbReference type="EMBL" id="BSDR01000001">
    <property type="protein sequence ID" value="GLI34908.1"/>
    <property type="molecule type" value="Genomic_DNA"/>
</dbReference>